<feature type="compositionally biased region" description="Polar residues" evidence="1">
    <location>
        <begin position="266"/>
        <end position="282"/>
    </location>
</feature>
<feature type="domain" description="J" evidence="2">
    <location>
        <begin position="6"/>
        <end position="72"/>
    </location>
</feature>
<feature type="compositionally biased region" description="Polar residues" evidence="1">
    <location>
        <begin position="406"/>
        <end position="437"/>
    </location>
</feature>
<dbReference type="PROSITE" id="PS00636">
    <property type="entry name" value="DNAJ_1"/>
    <property type="match status" value="1"/>
</dbReference>
<feature type="compositionally biased region" description="Polar residues" evidence="1">
    <location>
        <begin position="302"/>
        <end position="321"/>
    </location>
</feature>
<dbReference type="Proteomes" id="UP000245699">
    <property type="component" value="Unassembled WGS sequence"/>
</dbReference>
<dbReference type="InterPro" id="IPR036869">
    <property type="entry name" value="J_dom_sf"/>
</dbReference>
<dbReference type="InterPro" id="IPR018253">
    <property type="entry name" value="DnaJ_domain_CS"/>
</dbReference>
<gene>
    <name evidence="3" type="ORF">BB559_007149</name>
</gene>
<dbReference type="STRING" id="61424.A0A2T9XYN4"/>
<feature type="region of interest" description="Disordered" evidence="1">
    <location>
        <begin position="388"/>
        <end position="437"/>
    </location>
</feature>
<accession>A0A2T9XYN4</accession>
<feature type="compositionally biased region" description="Polar residues" evidence="1">
    <location>
        <begin position="571"/>
        <end position="584"/>
    </location>
</feature>
<dbReference type="AlphaFoldDB" id="A0A2T9XYN4"/>
<reference evidence="3 4" key="1">
    <citation type="journal article" date="2018" name="MBio">
        <title>Comparative Genomics Reveals the Core Gene Toolbox for the Fungus-Insect Symbiosis.</title>
        <authorList>
            <person name="Wang Y."/>
            <person name="Stata M."/>
            <person name="Wang W."/>
            <person name="Stajich J.E."/>
            <person name="White M.M."/>
            <person name="Moncalvo J.M."/>
        </authorList>
    </citation>
    <scope>NUCLEOTIDE SEQUENCE [LARGE SCALE GENOMIC DNA]</scope>
    <source>
        <strain evidence="3 4">AUS-77-4</strain>
    </source>
</reference>
<dbReference type="Pfam" id="PF00226">
    <property type="entry name" value="DnaJ"/>
    <property type="match status" value="1"/>
</dbReference>
<evidence type="ECO:0000256" key="1">
    <source>
        <dbReference type="SAM" id="MobiDB-lite"/>
    </source>
</evidence>
<dbReference type="EMBL" id="MBFT01001137">
    <property type="protein sequence ID" value="PVU85188.1"/>
    <property type="molecule type" value="Genomic_DNA"/>
</dbReference>
<dbReference type="PANTHER" id="PTHR45168:SF4">
    <property type="entry name" value="SIMILAR TO DNAJ HOMOLOG SUBFAMILY B MEMBER 6 (HEAT SHOCK PROTEIN J2) (HSJ-2) (MRJ) (MDJ4)"/>
    <property type="match status" value="1"/>
</dbReference>
<feature type="region of interest" description="Disordered" evidence="1">
    <location>
        <begin position="571"/>
        <end position="597"/>
    </location>
</feature>
<feature type="compositionally biased region" description="Basic and acidic residues" evidence="1">
    <location>
        <begin position="388"/>
        <end position="405"/>
    </location>
</feature>
<dbReference type="Gene3D" id="1.10.287.110">
    <property type="entry name" value="DnaJ domain"/>
    <property type="match status" value="1"/>
</dbReference>
<keyword evidence="4" id="KW-1185">Reference proteome</keyword>
<dbReference type="PANTHER" id="PTHR45168">
    <property type="entry name" value="DNAJ HOMOLOG SUBFAMILY B MEMBER 2"/>
    <property type="match status" value="1"/>
</dbReference>
<evidence type="ECO:0000313" key="4">
    <source>
        <dbReference type="Proteomes" id="UP000245699"/>
    </source>
</evidence>
<dbReference type="OrthoDB" id="10250354at2759"/>
<name>A0A2T9XYN4_9FUNG</name>
<dbReference type="SUPFAM" id="SSF46565">
    <property type="entry name" value="Chaperone J-domain"/>
    <property type="match status" value="1"/>
</dbReference>
<sequence>MVKDTKYYQILEIEPVADQEQIRKAYRRLSLKWHPDKNRENIQVAEERFKEISEAYEVLRNPDSRKKYDAYGEAVFRNGNSTETSGPSHANSSQFHFRSAEEIFSEFFGGRDPFMDMFQNMESMMNQNMNSGFGFGGFGGGFANPHSTFSRASSARNQNDFQRPNLNSSRTQMDFFQADPFFTNPFFGHPMMNTQQNMFFGGPGIPNLNNNMLPHSGKSVRRSVQIINGQKFETVEEVDEEGNITTTQAGPDGSVKVQKKMKQSSHASIQNMASNLPQPSQQNVNYAKSLPKIPRNLHTSEANYSHTSSSNKHSQNSQMPGHQNKIPENIEITEKDRENTNNHYHKGSSAQNITSSENYIDLDSFKPKSEKPKEIYRNTSATVNLETQDKHNRVGITSKEDKMKENQTINAGSSNHTNNDFSPSKNFINNNTQQTSSYLNTNSYSRNVHKKSENNFINSNTSTRYNMGQGPIIQNNMVPESGYTPVQPLMTSNNYLSSNNPNKNIIYNAPSENMKKFSRPKVSIDRFNSENLHTPRNPAPKNFIDLDDIGSGNNINTTNANFANMQKRSTSLNSNTKNQPSISNIRGPYYIPSKNNK</sequence>
<protein>
    <recommendedName>
        <fullName evidence="2">J domain-containing protein</fullName>
    </recommendedName>
</protein>
<comment type="caution">
    <text evidence="3">The sequence shown here is derived from an EMBL/GenBank/DDBJ whole genome shotgun (WGS) entry which is preliminary data.</text>
</comment>
<proteinExistence type="predicted"/>
<evidence type="ECO:0000313" key="3">
    <source>
        <dbReference type="EMBL" id="PVU85188.1"/>
    </source>
</evidence>
<dbReference type="PRINTS" id="PR00625">
    <property type="entry name" value="JDOMAIN"/>
</dbReference>
<organism evidence="3 4">
    <name type="scientific">Furculomyces boomerangus</name>
    <dbReference type="NCBI Taxonomy" id="61424"/>
    <lineage>
        <taxon>Eukaryota</taxon>
        <taxon>Fungi</taxon>
        <taxon>Fungi incertae sedis</taxon>
        <taxon>Zoopagomycota</taxon>
        <taxon>Kickxellomycotina</taxon>
        <taxon>Harpellomycetes</taxon>
        <taxon>Harpellales</taxon>
        <taxon>Harpellaceae</taxon>
        <taxon>Furculomyces</taxon>
    </lineage>
</organism>
<dbReference type="InterPro" id="IPR043183">
    <property type="entry name" value="DNJB2/6-like"/>
</dbReference>
<dbReference type="GO" id="GO:0051082">
    <property type="term" value="F:unfolded protein binding"/>
    <property type="evidence" value="ECO:0007669"/>
    <property type="project" value="InterPro"/>
</dbReference>
<dbReference type="InterPro" id="IPR001623">
    <property type="entry name" value="DnaJ_domain"/>
</dbReference>
<evidence type="ECO:0000259" key="2">
    <source>
        <dbReference type="PROSITE" id="PS50076"/>
    </source>
</evidence>
<dbReference type="PROSITE" id="PS50076">
    <property type="entry name" value="DNAJ_2"/>
    <property type="match status" value="1"/>
</dbReference>
<feature type="region of interest" description="Disordered" evidence="1">
    <location>
        <begin position="302"/>
        <end position="325"/>
    </location>
</feature>
<dbReference type="CDD" id="cd06257">
    <property type="entry name" value="DnaJ"/>
    <property type="match status" value="1"/>
</dbReference>
<dbReference type="SMART" id="SM00271">
    <property type="entry name" value="DnaJ"/>
    <property type="match status" value="1"/>
</dbReference>
<dbReference type="GO" id="GO:0030544">
    <property type="term" value="F:Hsp70 protein binding"/>
    <property type="evidence" value="ECO:0007669"/>
    <property type="project" value="InterPro"/>
</dbReference>
<feature type="region of interest" description="Disordered" evidence="1">
    <location>
        <begin position="238"/>
        <end position="282"/>
    </location>
</feature>